<sequence length="153" mass="16368">ISAAAVSRGHAAGDHARDRRERASAYRRDLFRGRAGSAPGRCSCGHDGPRACCGCLRATAGLGHGGEQRRADLSAAGRPSHRSDRGPRIRRACQRRAVARRVPRHRGRPACRQGGGRCGAWRAGGVGTPRRAFSAFGRRYGRERTAQPPAPAL</sequence>
<protein>
    <submittedName>
        <fullName evidence="2">Uncharacterized protein</fullName>
    </submittedName>
</protein>
<dbReference type="EMBL" id="CADCUA010000729">
    <property type="protein sequence ID" value="CAA9355885.1"/>
    <property type="molecule type" value="Genomic_DNA"/>
</dbReference>
<feature type="region of interest" description="Disordered" evidence="1">
    <location>
        <begin position="1"/>
        <end position="23"/>
    </location>
</feature>
<feature type="compositionally biased region" description="Basic residues" evidence="1">
    <location>
        <begin position="88"/>
        <end position="109"/>
    </location>
</feature>
<evidence type="ECO:0000313" key="2">
    <source>
        <dbReference type="EMBL" id="CAA9355885.1"/>
    </source>
</evidence>
<feature type="compositionally biased region" description="Basic and acidic residues" evidence="1">
    <location>
        <begin position="11"/>
        <end position="23"/>
    </location>
</feature>
<reference evidence="2" key="1">
    <citation type="submission" date="2020-02" db="EMBL/GenBank/DDBJ databases">
        <authorList>
            <person name="Meier V. D."/>
        </authorList>
    </citation>
    <scope>NUCLEOTIDE SEQUENCE</scope>
    <source>
        <strain evidence="2">AVDCRST_MAG71</strain>
    </source>
</reference>
<feature type="non-terminal residue" evidence="2">
    <location>
        <position position="153"/>
    </location>
</feature>
<feature type="region of interest" description="Disordered" evidence="1">
    <location>
        <begin position="61"/>
        <end position="116"/>
    </location>
</feature>
<dbReference type="AlphaFoldDB" id="A0A6J4MEL3"/>
<proteinExistence type="predicted"/>
<accession>A0A6J4MEL3</accession>
<gene>
    <name evidence="2" type="ORF">AVDCRST_MAG71-3038</name>
</gene>
<organism evidence="2">
    <name type="scientific">uncultured Lysobacter sp</name>
    <dbReference type="NCBI Taxonomy" id="271060"/>
    <lineage>
        <taxon>Bacteria</taxon>
        <taxon>Pseudomonadati</taxon>
        <taxon>Pseudomonadota</taxon>
        <taxon>Gammaproteobacteria</taxon>
        <taxon>Lysobacterales</taxon>
        <taxon>Lysobacteraceae</taxon>
        <taxon>Lysobacter</taxon>
        <taxon>environmental samples</taxon>
    </lineage>
</organism>
<feature type="non-terminal residue" evidence="2">
    <location>
        <position position="1"/>
    </location>
</feature>
<name>A0A6J4MEL3_9GAMM</name>
<evidence type="ECO:0000256" key="1">
    <source>
        <dbReference type="SAM" id="MobiDB-lite"/>
    </source>
</evidence>